<comment type="caution">
    <text evidence="2">The sequence shown here is derived from an EMBL/GenBank/DDBJ whole genome shotgun (WGS) entry which is preliminary data.</text>
</comment>
<keyword evidence="1" id="KW-0472">Membrane</keyword>
<evidence type="ECO:0000313" key="2">
    <source>
        <dbReference type="EMBL" id="MBE5918933.1"/>
    </source>
</evidence>
<dbReference type="PANTHER" id="PTHR40076:SF1">
    <property type="entry name" value="MEMBRANE PROTEIN"/>
    <property type="match status" value="1"/>
</dbReference>
<name>A0A927YPY1_9FIRM</name>
<feature type="transmembrane region" description="Helical" evidence="1">
    <location>
        <begin position="190"/>
        <end position="209"/>
    </location>
</feature>
<organism evidence="2 3">
    <name type="scientific">Pseudobutyrivibrio ruminis</name>
    <dbReference type="NCBI Taxonomy" id="46206"/>
    <lineage>
        <taxon>Bacteria</taxon>
        <taxon>Bacillati</taxon>
        <taxon>Bacillota</taxon>
        <taxon>Clostridia</taxon>
        <taxon>Lachnospirales</taxon>
        <taxon>Lachnospiraceae</taxon>
        <taxon>Pseudobutyrivibrio</taxon>
    </lineage>
</organism>
<sequence length="253" mass="28074">MAEFSRKFKLRKGESVMFPRKEIKANSRAALKANYWPVIGILFLGSILSGLVVGCASIPGTIAQTTATLAGEVYIPETSLFTSCLYIVGILLSLIFEVGIARFAYRVYRGDAPELGDLFVAFKDGNFGRVLGGMILVGIYTFLWSLLLIIPGIIKAYQYSMMPYLLIDRPDLSIKECFAMSKKMTSGFKWSLFVLELSFIGWAILAVFTLGILDIFFVTPYLTLAMGGAYDYLKRTRMEDGTAATEQTVEGEF</sequence>
<dbReference type="InterPro" id="IPR010380">
    <property type="entry name" value="DUF975"/>
</dbReference>
<keyword evidence="1" id="KW-1133">Transmembrane helix</keyword>
<accession>A0A927YPY1</accession>
<dbReference type="Pfam" id="PF06161">
    <property type="entry name" value="DUF975"/>
    <property type="match status" value="1"/>
</dbReference>
<evidence type="ECO:0000313" key="3">
    <source>
        <dbReference type="Proteomes" id="UP000766246"/>
    </source>
</evidence>
<feature type="transmembrane region" description="Helical" evidence="1">
    <location>
        <begin position="80"/>
        <end position="105"/>
    </location>
</feature>
<keyword evidence="1" id="KW-0812">Transmembrane</keyword>
<reference evidence="2" key="1">
    <citation type="submission" date="2019-04" db="EMBL/GenBank/DDBJ databases">
        <title>Evolution of Biomass-Degrading Anaerobic Consortia Revealed by Metagenomics.</title>
        <authorList>
            <person name="Peng X."/>
        </authorList>
    </citation>
    <scope>NUCLEOTIDE SEQUENCE</scope>
    <source>
        <strain evidence="2">SIG311</strain>
    </source>
</reference>
<feature type="transmembrane region" description="Helical" evidence="1">
    <location>
        <begin position="130"/>
        <end position="154"/>
    </location>
</feature>
<proteinExistence type="predicted"/>
<dbReference type="Proteomes" id="UP000766246">
    <property type="component" value="Unassembled WGS sequence"/>
</dbReference>
<evidence type="ECO:0000256" key="1">
    <source>
        <dbReference type="SAM" id="Phobius"/>
    </source>
</evidence>
<gene>
    <name evidence="2" type="ORF">E7272_03725</name>
</gene>
<feature type="transmembrane region" description="Helical" evidence="1">
    <location>
        <begin position="35"/>
        <end position="59"/>
    </location>
</feature>
<dbReference type="EMBL" id="SVER01000007">
    <property type="protein sequence ID" value="MBE5918933.1"/>
    <property type="molecule type" value="Genomic_DNA"/>
</dbReference>
<feature type="transmembrane region" description="Helical" evidence="1">
    <location>
        <begin position="215"/>
        <end position="233"/>
    </location>
</feature>
<dbReference type="PANTHER" id="PTHR40076">
    <property type="entry name" value="MEMBRANE PROTEIN-RELATED"/>
    <property type="match status" value="1"/>
</dbReference>
<protein>
    <submittedName>
        <fullName evidence="2">DUF975 family protein</fullName>
    </submittedName>
</protein>
<dbReference type="AlphaFoldDB" id="A0A927YPY1"/>